<gene>
    <name evidence="2" type="ORF">Sviol_44850</name>
</gene>
<proteinExistence type="predicted"/>
<protein>
    <submittedName>
        <fullName evidence="2">Uncharacterized protein</fullName>
    </submittedName>
</protein>
<keyword evidence="3" id="KW-1185">Reference proteome</keyword>
<accession>A0ABQ3QS19</accession>
<evidence type="ECO:0000313" key="2">
    <source>
        <dbReference type="EMBL" id="GHI40077.1"/>
    </source>
</evidence>
<organism evidence="2 3">
    <name type="scientific">Streptomyces violascens</name>
    <dbReference type="NCBI Taxonomy" id="67381"/>
    <lineage>
        <taxon>Bacteria</taxon>
        <taxon>Bacillati</taxon>
        <taxon>Actinomycetota</taxon>
        <taxon>Actinomycetes</taxon>
        <taxon>Kitasatosporales</taxon>
        <taxon>Streptomycetaceae</taxon>
        <taxon>Streptomyces</taxon>
    </lineage>
</organism>
<evidence type="ECO:0000256" key="1">
    <source>
        <dbReference type="SAM" id="MobiDB-lite"/>
    </source>
</evidence>
<comment type="caution">
    <text evidence="2">The sequence shown here is derived from an EMBL/GenBank/DDBJ whole genome shotgun (WGS) entry which is preliminary data.</text>
</comment>
<sequence length="113" mass="11981">MLARLADTGAGDDVPRSVPSAGSLHRHESTRCERLIADDYLHDLFQPTARATAGLEKALEAGGHSRQREALGPVGAGAQRPGLGSSACPVRPTDLRWTSDQGALARFVMPRPV</sequence>
<evidence type="ECO:0000313" key="3">
    <source>
        <dbReference type="Proteomes" id="UP001050808"/>
    </source>
</evidence>
<feature type="region of interest" description="Disordered" evidence="1">
    <location>
        <begin position="59"/>
        <end position="94"/>
    </location>
</feature>
<dbReference type="Proteomes" id="UP001050808">
    <property type="component" value="Unassembled WGS sequence"/>
</dbReference>
<dbReference type="EMBL" id="BNDY01000017">
    <property type="protein sequence ID" value="GHI40077.1"/>
    <property type="molecule type" value="Genomic_DNA"/>
</dbReference>
<reference evidence="2" key="1">
    <citation type="submission" date="2024-05" db="EMBL/GenBank/DDBJ databases">
        <title>Whole genome shotgun sequence of Streptomyces violascens NBRC 12920.</title>
        <authorList>
            <person name="Komaki H."/>
            <person name="Tamura T."/>
        </authorList>
    </citation>
    <scope>NUCLEOTIDE SEQUENCE</scope>
    <source>
        <strain evidence="2">NBRC 12920</strain>
    </source>
</reference>
<name>A0ABQ3QS19_9ACTN</name>
<feature type="region of interest" description="Disordered" evidence="1">
    <location>
        <begin position="1"/>
        <end position="29"/>
    </location>
</feature>